<keyword evidence="5 8" id="KW-1133">Transmembrane helix</keyword>
<evidence type="ECO:0000256" key="9">
    <source>
        <dbReference type="SAM" id="MobiDB-lite"/>
    </source>
</evidence>
<comment type="subcellular location">
    <subcellularLocation>
        <location evidence="1">Membrane</location>
        <topology evidence="1">Multi-pass membrane protein</topology>
    </subcellularLocation>
</comment>
<dbReference type="AlphaFoldDB" id="A0A8J5G242"/>
<proteinExistence type="inferred from homology"/>
<reference evidence="12 13" key="1">
    <citation type="submission" date="2020-08" db="EMBL/GenBank/DDBJ databases">
        <title>Plant Genome Project.</title>
        <authorList>
            <person name="Zhang R.-G."/>
        </authorList>
    </citation>
    <scope>NUCLEOTIDE SEQUENCE [LARGE SCALE GENOMIC DNA]</scope>
    <source>
        <tissue evidence="12">Rhizome</tissue>
    </source>
</reference>
<gene>
    <name evidence="12" type="ORF">ZIOFF_042676</name>
</gene>
<dbReference type="PANTHER" id="PTHR22883:SF306">
    <property type="entry name" value="PROTEIN S-ACYLTRANSFERASE 18"/>
    <property type="match status" value="1"/>
</dbReference>
<feature type="region of interest" description="Disordered" evidence="9">
    <location>
        <begin position="497"/>
        <end position="533"/>
    </location>
</feature>
<feature type="domain" description="Palmitoyltransferase DHHC" evidence="11">
    <location>
        <begin position="258"/>
        <end position="353"/>
    </location>
</feature>
<evidence type="ECO:0000256" key="1">
    <source>
        <dbReference type="ARBA" id="ARBA00004141"/>
    </source>
</evidence>
<comment type="domain">
    <text evidence="8">The DHHC domain is required for palmitoyltransferase activity.</text>
</comment>
<dbReference type="GO" id="GO:0005783">
    <property type="term" value="C:endoplasmic reticulum"/>
    <property type="evidence" value="ECO:0007669"/>
    <property type="project" value="TreeGrafter"/>
</dbReference>
<accession>A0A8J5G242</accession>
<keyword evidence="3 8" id="KW-0808">Transferase</keyword>
<dbReference type="GO" id="GO:0005794">
    <property type="term" value="C:Golgi apparatus"/>
    <property type="evidence" value="ECO:0007669"/>
    <property type="project" value="TreeGrafter"/>
</dbReference>
<protein>
    <recommendedName>
        <fullName evidence="8">S-acyltransferase</fullName>
        <ecNumber evidence="8">2.3.1.225</ecNumber>
    </recommendedName>
    <alternativeName>
        <fullName evidence="8">Palmitoyltransferase</fullName>
    </alternativeName>
</protein>
<sequence length="562" mass="64509">MAPLWAFSSISLVIGLFAEWVSREPHEVSRSEAATSAMVFWDAGQITNSYATYSLYNFWRSYNLKFVGMTVFAFLVISFYVFLGPFLGNRILKNTILTLFSFTAFSVAVLYMRCTATDPSDKTSVKKRKRAKSGGLPKLNYKFILWQVVVRFFKRVESKILRCCIRRKYMDPWHGSIQMEPLLSFPLVFLDDATSADRKDDDITFCTLCDFEVKKHSKHCRSCDRCVDGFDHHCRVRNLTLLYRDIPNSYIKVSWLQWLNNCIGRKNYTTFILLMLIVEGGSAIIIFIRCFTSGKTLAHEAKEILHAEIPKGVFVAISIFLALLTTYSTAALGQLFLFHVVLIRKGMRTYDYILAMREESQSVDPFDELYSSSDDSEDDLDSPERPTLFSRICRKLENSQSSQRLSIRIEKDSSSSTPNSKVEFQIDPWKLIRMSKEKTMIAAERAREKMRQKLTPKVTGLSISPLKPLPSEMRHGPLTNQEVKRVVVKDHMAVNSRAWFPNSPNGHLSSPRRRFSGSPSPRPQMYRNSFDPKLTEISRELETYISKQVLSSVLKQETSSPS</sequence>
<keyword evidence="10" id="KW-0732">Signal</keyword>
<keyword evidence="4 8" id="KW-0812">Transmembrane</keyword>
<evidence type="ECO:0000259" key="11">
    <source>
        <dbReference type="Pfam" id="PF01529"/>
    </source>
</evidence>
<name>A0A8J5G242_ZINOF</name>
<dbReference type="PANTHER" id="PTHR22883">
    <property type="entry name" value="ZINC FINGER DHHC DOMAIN CONTAINING PROTEIN"/>
    <property type="match status" value="1"/>
</dbReference>
<evidence type="ECO:0000256" key="2">
    <source>
        <dbReference type="ARBA" id="ARBA00008574"/>
    </source>
</evidence>
<evidence type="ECO:0000313" key="12">
    <source>
        <dbReference type="EMBL" id="KAG6494893.1"/>
    </source>
</evidence>
<evidence type="ECO:0000256" key="8">
    <source>
        <dbReference type="RuleBase" id="RU079119"/>
    </source>
</evidence>
<dbReference type="PROSITE" id="PS50216">
    <property type="entry name" value="DHHC"/>
    <property type="match status" value="1"/>
</dbReference>
<dbReference type="GO" id="GO:0019706">
    <property type="term" value="F:protein-cysteine S-palmitoyltransferase activity"/>
    <property type="evidence" value="ECO:0007669"/>
    <property type="project" value="UniProtKB-EC"/>
</dbReference>
<organism evidence="12 13">
    <name type="scientific">Zingiber officinale</name>
    <name type="common">Ginger</name>
    <name type="synonym">Amomum zingiber</name>
    <dbReference type="NCBI Taxonomy" id="94328"/>
    <lineage>
        <taxon>Eukaryota</taxon>
        <taxon>Viridiplantae</taxon>
        <taxon>Streptophyta</taxon>
        <taxon>Embryophyta</taxon>
        <taxon>Tracheophyta</taxon>
        <taxon>Spermatophyta</taxon>
        <taxon>Magnoliopsida</taxon>
        <taxon>Liliopsida</taxon>
        <taxon>Zingiberales</taxon>
        <taxon>Zingiberaceae</taxon>
        <taxon>Zingiber</taxon>
    </lineage>
</organism>
<comment type="similarity">
    <text evidence="2 8">Belongs to the DHHC palmitoyltransferase family.</text>
</comment>
<feature type="domain" description="Palmitoyltransferase DHHC" evidence="11">
    <location>
        <begin position="202"/>
        <end position="236"/>
    </location>
</feature>
<dbReference type="EC" id="2.3.1.225" evidence="8"/>
<feature type="signal peptide" evidence="10">
    <location>
        <begin position="1"/>
        <end position="18"/>
    </location>
</feature>
<dbReference type="Proteomes" id="UP000734854">
    <property type="component" value="Unassembled WGS sequence"/>
</dbReference>
<feature type="chain" id="PRO_5035320728" description="S-acyltransferase" evidence="10">
    <location>
        <begin position="19"/>
        <end position="562"/>
    </location>
</feature>
<feature type="transmembrane region" description="Helical" evidence="8">
    <location>
        <begin position="95"/>
        <end position="112"/>
    </location>
</feature>
<comment type="catalytic activity">
    <reaction evidence="8">
        <text>L-cysteinyl-[protein] + hexadecanoyl-CoA = S-hexadecanoyl-L-cysteinyl-[protein] + CoA</text>
        <dbReference type="Rhea" id="RHEA:36683"/>
        <dbReference type="Rhea" id="RHEA-COMP:10131"/>
        <dbReference type="Rhea" id="RHEA-COMP:11032"/>
        <dbReference type="ChEBI" id="CHEBI:29950"/>
        <dbReference type="ChEBI" id="CHEBI:57287"/>
        <dbReference type="ChEBI" id="CHEBI:57379"/>
        <dbReference type="ChEBI" id="CHEBI:74151"/>
        <dbReference type="EC" id="2.3.1.225"/>
    </reaction>
</comment>
<evidence type="ECO:0000313" key="13">
    <source>
        <dbReference type="Proteomes" id="UP000734854"/>
    </source>
</evidence>
<feature type="transmembrane region" description="Helical" evidence="8">
    <location>
        <begin position="62"/>
        <end position="83"/>
    </location>
</feature>
<dbReference type="GO" id="GO:0016020">
    <property type="term" value="C:membrane"/>
    <property type="evidence" value="ECO:0007669"/>
    <property type="project" value="UniProtKB-SubCell"/>
</dbReference>
<feature type="transmembrane region" description="Helical" evidence="8">
    <location>
        <begin position="313"/>
        <end position="338"/>
    </location>
</feature>
<dbReference type="InterPro" id="IPR039859">
    <property type="entry name" value="PFA4/ZDH16/20/ERF2-like"/>
</dbReference>
<dbReference type="InterPro" id="IPR001594">
    <property type="entry name" value="Palmitoyltrfase_DHHC"/>
</dbReference>
<dbReference type="GO" id="GO:0006612">
    <property type="term" value="P:protein targeting to membrane"/>
    <property type="evidence" value="ECO:0007669"/>
    <property type="project" value="TreeGrafter"/>
</dbReference>
<evidence type="ECO:0000256" key="5">
    <source>
        <dbReference type="ARBA" id="ARBA00022989"/>
    </source>
</evidence>
<keyword evidence="6 8" id="KW-0472">Membrane</keyword>
<evidence type="ECO:0000256" key="4">
    <source>
        <dbReference type="ARBA" id="ARBA00022692"/>
    </source>
</evidence>
<keyword evidence="13" id="KW-1185">Reference proteome</keyword>
<feature type="transmembrane region" description="Helical" evidence="8">
    <location>
        <begin position="271"/>
        <end position="292"/>
    </location>
</feature>
<evidence type="ECO:0000256" key="6">
    <source>
        <dbReference type="ARBA" id="ARBA00023136"/>
    </source>
</evidence>
<dbReference type="Pfam" id="PF01529">
    <property type="entry name" value="DHHC"/>
    <property type="match status" value="2"/>
</dbReference>
<comment type="caution">
    <text evidence="12">The sequence shown here is derived from an EMBL/GenBank/DDBJ whole genome shotgun (WGS) entry which is preliminary data.</text>
</comment>
<evidence type="ECO:0000256" key="10">
    <source>
        <dbReference type="SAM" id="SignalP"/>
    </source>
</evidence>
<evidence type="ECO:0000256" key="3">
    <source>
        <dbReference type="ARBA" id="ARBA00022679"/>
    </source>
</evidence>
<keyword evidence="7 8" id="KW-0012">Acyltransferase</keyword>
<dbReference type="EMBL" id="JACMSC010000012">
    <property type="protein sequence ID" value="KAG6494893.1"/>
    <property type="molecule type" value="Genomic_DNA"/>
</dbReference>
<evidence type="ECO:0000256" key="7">
    <source>
        <dbReference type="ARBA" id="ARBA00023315"/>
    </source>
</evidence>